<dbReference type="Proteomes" id="UP000886520">
    <property type="component" value="Chromosome 16"/>
</dbReference>
<comment type="caution">
    <text evidence="1">The sequence shown here is derived from an EMBL/GenBank/DDBJ whole genome shotgun (WGS) entry which is preliminary data.</text>
</comment>
<dbReference type="AlphaFoldDB" id="A0A9D4ZAL9"/>
<keyword evidence="2" id="KW-1185">Reference proteome</keyword>
<sequence>MAASAPAENEQAAYKACQIRAYHRSAKALPSFCKPNKGDLAGYHVDRAPSLPRLGDDAHGLFLGFDLLGLHMKLP</sequence>
<reference evidence="1" key="1">
    <citation type="submission" date="2021-01" db="EMBL/GenBank/DDBJ databases">
        <title>Adiantum capillus-veneris genome.</title>
        <authorList>
            <person name="Fang Y."/>
            <person name="Liao Q."/>
        </authorList>
    </citation>
    <scope>NUCLEOTIDE SEQUENCE</scope>
    <source>
        <strain evidence="1">H3</strain>
        <tissue evidence="1">Leaf</tissue>
    </source>
</reference>
<protein>
    <submittedName>
        <fullName evidence="1">Uncharacterized protein</fullName>
    </submittedName>
</protein>
<evidence type="ECO:0000313" key="1">
    <source>
        <dbReference type="EMBL" id="KAI5067944.1"/>
    </source>
</evidence>
<name>A0A9D4ZAL9_ADICA</name>
<evidence type="ECO:0000313" key="2">
    <source>
        <dbReference type="Proteomes" id="UP000886520"/>
    </source>
</evidence>
<organism evidence="1 2">
    <name type="scientific">Adiantum capillus-veneris</name>
    <name type="common">Maidenhair fern</name>
    <dbReference type="NCBI Taxonomy" id="13818"/>
    <lineage>
        <taxon>Eukaryota</taxon>
        <taxon>Viridiplantae</taxon>
        <taxon>Streptophyta</taxon>
        <taxon>Embryophyta</taxon>
        <taxon>Tracheophyta</taxon>
        <taxon>Polypodiopsida</taxon>
        <taxon>Polypodiidae</taxon>
        <taxon>Polypodiales</taxon>
        <taxon>Pteridineae</taxon>
        <taxon>Pteridaceae</taxon>
        <taxon>Vittarioideae</taxon>
        <taxon>Adiantum</taxon>
    </lineage>
</organism>
<dbReference type="EMBL" id="JABFUD020000016">
    <property type="protein sequence ID" value="KAI5067944.1"/>
    <property type="molecule type" value="Genomic_DNA"/>
</dbReference>
<gene>
    <name evidence="1" type="ORF">GOP47_0016289</name>
</gene>
<accession>A0A9D4ZAL9</accession>
<proteinExistence type="predicted"/>